<reference evidence="3" key="1">
    <citation type="journal article" date="2016" name="Stand. Genomic Sci.">
        <title>Complete genome sequence of Methanospirillum hungatei type strain JF1.</title>
        <authorList>
            <person name="Gunsalus R.P."/>
            <person name="Cook L.E."/>
            <person name="Crable B."/>
            <person name="Rohlin L."/>
            <person name="McDonald E."/>
            <person name="Mouttaki H."/>
            <person name="Sieber J.R."/>
            <person name="Poweleit N."/>
            <person name="Zhou H."/>
            <person name="Lapidus A.L."/>
            <person name="Daligault H.E."/>
            <person name="Land M."/>
            <person name="Gilna P."/>
            <person name="Ivanova N."/>
            <person name="Kyrpides N."/>
            <person name="Culley D.E."/>
            <person name="McInerney M.J."/>
        </authorList>
    </citation>
    <scope>NUCLEOTIDE SEQUENCE [LARGE SCALE GENOMIC DNA]</scope>
    <source>
        <strain evidence="3">ATCC 27890 / DSM 864 / NBRC 100397 / JF-1</strain>
    </source>
</reference>
<dbReference type="OrthoDB" id="387083at2157"/>
<keyword evidence="1" id="KW-0175">Coiled coil</keyword>
<dbReference type="GeneID" id="3923359"/>
<dbReference type="EMBL" id="CP000254">
    <property type="protein sequence ID" value="ABD41104.1"/>
    <property type="molecule type" value="Genomic_DNA"/>
</dbReference>
<evidence type="ECO:0000256" key="1">
    <source>
        <dbReference type="SAM" id="Coils"/>
    </source>
</evidence>
<dbReference type="RefSeq" id="WP_011448381.1">
    <property type="nucleotide sequence ID" value="NC_007796.1"/>
</dbReference>
<dbReference type="EnsemblBacteria" id="ABD41104">
    <property type="protein sequence ID" value="ABD41104"/>
    <property type="gene ID" value="Mhun_1364"/>
</dbReference>
<protein>
    <submittedName>
        <fullName evidence="2">Uncharacterized protein</fullName>
    </submittedName>
</protein>
<dbReference type="KEGG" id="mhu:Mhun_1364"/>
<dbReference type="HOGENOM" id="CLU_876058_0_0_2"/>
<sequence length="317" mass="34807">MSSAEQYQLYANAAPDQSGHDVILHTLDTWRSHTNQDGVSRKLFFGSGNFTGTESLWNGTPLIFGTRHPKTLLTQDLKKALKESDGRVVGSFTGAEIVQNGTARFTGSFQFTDSEVRTLHNNGELQFSSGFIADVDGDGRLVGKVKPDHILIFKKSKDGLQPQDGGATFLNARSQTMDSEELKGHFTRLMEAIKGLTPANGPAPILNASNSNMTEELNKQVTLLNAQVETLTGQIAEKDTAIAELNTKVQAFEDEKKQAEAQAQEDAWQNIKTNVLPPGLTATPELEKERVPRVYGDELNRLSPFFRQVKSSPCVWG</sequence>
<evidence type="ECO:0000313" key="2">
    <source>
        <dbReference type="EMBL" id="ABD41104.1"/>
    </source>
</evidence>
<organism evidence="2 3">
    <name type="scientific">Methanospirillum hungatei JF-1 (strain ATCC 27890 / DSM 864 / NBRC 100397 / JF-1)</name>
    <dbReference type="NCBI Taxonomy" id="323259"/>
    <lineage>
        <taxon>Archaea</taxon>
        <taxon>Methanobacteriati</taxon>
        <taxon>Methanobacteriota</taxon>
        <taxon>Stenosarchaea group</taxon>
        <taxon>Methanomicrobia</taxon>
        <taxon>Methanomicrobiales</taxon>
        <taxon>Methanospirillaceae</taxon>
        <taxon>Methanospirillum</taxon>
    </lineage>
</organism>
<keyword evidence="3" id="KW-1185">Reference proteome</keyword>
<evidence type="ECO:0000313" key="3">
    <source>
        <dbReference type="Proteomes" id="UP000001941"/>
    </source>
</evidence>
<name>Q2FNM7_METHJ</name>
<dbReference type="Proteomes" id="UP000001941">
    <property type="component" value="Chromosome"/>
</dbReference>
<feature type="coiled-coil region" evidence="1">
    <location>
        <begin position="214"/>
        <end position="269"/>
    </location>
</feature>
<dbReference type="InParanoid" id="Q2FNM7"/>
<proteinExistence type="predicted"/>
<gene>
    <name evidence="2" type="ordered locus">Mhun_1364</name>
</gene>
<dbReference type="AlphaFoldDB" id="Q2FNM7"/>
<accession>Q2FNM7</accession>